<gene>
    <name evidence="2" type="ORF">OESDEN_22109</name>
</gene>
<dbReference type="OrthoDB" id="438545at2759"/>
<reference evidence="2 3" key="1">
    <citation type="submission" date="2014-03" db="EMBL/GenBank/DDBJ databases">
        <title>Draft genome of the hookworm Oesophagostomum dentatum.</title>
        <authorList>
            <person name="Mitreva M."/>
        </authorList>
    </citation>
    <scope>NUCLEOTIDE SEQUENCE [LARGE SCALE GENOMIC DNA]</scope>
    <source>
        <strain evidence="2 3">OD-Hann</strain>
    </source>
</reference>
<accession>A0A0B1S309</accession>
<feature type="compositionally biased region" description="Acidic residues" evidence="1">
    <location>
        <begin position="63"/>
        <end position="77"/>
    </location>
</feature>
<dbReference type="EMBL" id="KN609939">
    <property type="protein sequence ID" value="KHJ78271.1"/>
    <property type="molecule type" value="Genomic_DNA"/>
</dbReference>
<organism evidence="2 3">
    <name type="scientific">Oesophagostomum dentatum</name>
    <name type="common">Nodular worm</name>
    <dbReference type="NCBI Taxonomy" id="61180"/>
    <lineage>
        <taxon>Eukaryota</taxon>
        <taxon>Metazoa</taxon>
        <taxon>Ecdysozoa</taxon>
        <taxon>Nematoda</taxon>
        <taxon>Chromadorea</taxon>
        <taxon>Rhabditida</taxon>
        <taxon>Rhabditina</taxon>
        <taxon>Rhabditomorpha</taxon>
        <taxon>Strongyloidea</taxon>
        <taxon>Strongylidae</taxon>
        <taxon>Oesophagostomum</taxon>
    </lineage>
</organism>
<name>A0A0B1S309_OESDE</name>
<evidence type="ECO:0000313" key="3">
    <source>
        <dbReference type="Proteomes" id="UP000053660"/>
    </source>
</evidence>
<evidence type="ECO:0000256" key="1">
    <source>
        <dbReference type="SAM" id="MobiDB-lite"/>
    </source>
</evidence>
<sequence length="77" mass="8425">MQTAASPFHMMRLHCVTTIESATRRVFGNMTGAGMSDDDDDDENEAGGVPSDSEEEKPKSTHDEDEEKLDLSSGDDF</sequence>
<feature type="compositionally biased region" description="Acidic residues" evidence="1">
    <location>
        <begin position="36"/>
        <end position="45"/>
    </location>
</feature>
<feature type="region of interest" description="Disordered" evidence="1">
    <location>
        <begin position="27"/>
        <end position="77"/>
    </location>
</feature>
<dbReference type="Proteomes" id="UP000053660">
    <property type="component" value="Unassembled WGS sequence"/>
</dbReference>
<evidence type="ECO:0000313" key="2">
    <source>
        <dbReference type="EMBL" id="KHJ78271.1"/>
    </source>
</evidence>
<protein>
    <submittedName>
        <fullName evidence="2">Uncharacterized protein</fullName>
    </submittedName>
</protein>
<proteinExistence type="predicted"/>
<dbReference type="AlphaFoldDB" id="A0A0B1S309"/>
<keyword evidence="3" id="KW-1185">Reference proteome</keyword>